<proteinExistence type="predicted"/>
<evidence type="ECO:0000313" key="2">
    <source>
        <dbReference type="EMBL" id="KAK7689048.1"/>
    </source>
</evidence>
<keyword evidence="3" id="KW-1185">Reference proteome</keyword>
<evidence type="ECO:0000313" key="3">
    <source>
        <dbReference type="Proteomes" id="UP001385951"/>
    </source>
</evidence>
<dbReference type="AlphaFoldDB" id="A0AAW0G5W3"/>
<feature type="region of interest" description="Disordered" evidence="1">
    <location>
        <begin position="1"/>
        <end position="46"/>
    </location>
</feature>
<dbReference type="Proteomes" id="UP001385951">
    <property type="component" value="Unassembled WGS sequence"/>
</dbReference>
<protein>
    <submittedName>
        <fullName evidence="2">Uncharacterized protein</fullName>
    </submittedName>
</protein>
<evidence type="ECO:0000256" key="1">
    <source>
        <dbReference type="SAM" id="MobiDB-lite"/>
    </source>
</evidence>
<comment type="caution">
    <text evidence="2">The sequence shown here is derived from an EMBL/GenBank/DDBJ whole genome shotgun (WGS) entry which is preliminary data.</text>
</comment>
<sequence>MNICANPHQVNKYRPQPPTEPSTSTVDSELEDDPEVSRGDSLHKPTSERSRLSVTMVFVSLQSFFDYLFALPCCCLDNDRKCRDPSLSYSGLSLDAVKQSFATPGDYVGGQMSIVGKQPRQKVGRLADKARVIINLALLPVTKVSKERFHFFDCSVFSAHAGQVTPQFSKRQIGPTNQSTLLTTVRVKFGNLQRQD</sequence>
<dbReference type="EMBL" id="JASBNA010000009">
    <property type="protein sequence ID" value="KAK7689048.1"/>
    <property type="molecule type" value="Genomic_DNA"/>
</dbReference>
<feature type="compositionally biased region" description="Basic and acidic residues" evidence="1">
    <location>
        <begin position="35"/>
        <end position="46"/>
    </location>
</feature>
<gene>
    <name evidence="2" type="ORF">QCA50_007739</name>
</gene>
<name>A0AAW0G5W3_9APHY</name>
<accession>A0AAW0G5W3</accession>
<reference evidence="2 3" key="1">
    <citation type="submission" date="2022-09" db="EMBL/GenBank/DDBJ databases">
        <authorList>
            <person name="Palmer J.M."/>
        </authorList>
    </citation>
    <scope>NUCLEOTIDE SEQUENCE [LARGE SCALE GENOMIC DNA]</scope>
    <source>
        <strain evidence="2 3">DSM 7382</strain>
    </source>
</reference>
<organism evidence="2 3">
    <name type="scientific">Cerrena zonata</name>
    <dbReference type="NCBI Taxonomy" id="2478898"/>
    <lineage>
        <taxon>Eukaryota</taxon>
        <taxon>Fungi</taxon>
        <taxon>Dikarya</taxon>
        <taxon>Basidiomycota</taxon>
        <taxon>Agaricomycotina</taxon>
        <taxon>Agaricomycetes</taxon>
        <taxon>Polyporales</taxon>
        <taxon>Cerrenaceae</taxon>
        <taxon>Cerrena</taxon>
    </lineage>
</organism>